<protein>
    <submittedName>
        <fullName evidence="11">Polar amino acid ABC transporter, inner membrane subunit</fullName>
    </submittedName>
</protein>
<name>A0A0P9NIU3_9PSED</name>
<gene>
    <name evidence="11" type="ORF">ALO75_04608</name>
</gene>
<evidence type="ECO:0000256" key="3">
    <source>
        <dbReference type="ARBA" id="ARBA00022448"/>
    </source>
</evidence>
<dbReference type="PROSITE" id="PS50928">
    <property type="entry name" value="ABC_TM1"/>
    <property type="match status" value="1"/>
</dbReference>
<keyword evidence="4" id="KW-1003">Cell membrane</keyword>
<evidence type="ECO:0000259" key="10">
    <source>
        <dbReference type="PROSITE" id="PS50928"/>
    </source>
</evidence>
<feature type="transmembrane region" description="Helical" evidence="9">
    <location>
        <begin position="339"/>
        <end position="357"/>
    </location>
</feature>
<feature type="transmembrane region" description="Helical" evidence="9">
    <location>
        <begin position="88"/>
        <end position="116"/>
    </location>
</feature>
<dbReference type="AlphaFoldDB" id="A0A0P9NIU3"/>
<keyword evidence="7 9" id="KW-1133">Transmembrane helix</keyword>
<evidence type="ECO:0000256" key="2">
    <source>
        <dbReference type="ARBA" id="ARBA00010072"/>
    </source>
</evidence>
<evidence type="ECO:0000256" key="8">
    <source>
        <dbReference type="ARBA" id="ARBA00023136"/>
    </source>
</evidence>
<feature type="transmembrane region" description="Helical" evidence="9">
    <location>
        <begin position="219"/>
        <end position="239"/>
    </location>
</feature>
<keyword evidence="5 9" id="KW-0812">Transmembrane</keyword>
<dbReference type="CDD" id="cd06261">
    <property type="entry name" value="TM_PBP2"/>
    <property type="match status" value="1"/>
</dbReference>
<dbReference type="EMBL" id="LJQC01000232">
    <property type="protein sequence ID" value="KPX05869.1"/>
    <property type="molecule type" value="Genomic_DNA"/>
</dbReference>
<dbReference type="Pfam" id="PF00528">
    <property type="entry name" value="BPD_transp_1"/>
    <property type="match status" value="1"/>
</dbReference>
<keyword evidence="8 9" id="KW-0472">Membrane</keyword>
<comment type="caution">
    <text evidence="11">The sequence shown here is derived from an EMBL/GenBank/DDBJ whole genome shotgun (WGS) entry which is preliminary data.</text>
</comment>
<evidence type="ECO:0000256" key="1">
    <source>
        <dbReference type="ARBA" id="ARBA00004429"/>
    </source>
</evidence>
<evidence type="ECO:0000256" key="7">
    <source>
        <dbReference type="ARBA" id="ARBA00022989"/>
    </source>
</evidence>
<dbReference type="PANTHER" id="PTHR30614:SF37">
    <property type="entry name" value="AMINO-ACID ABC TRANSPORTER PERMEASE PROTEIN YHDX-RELATED"/>
    <property type="match status" value="1"/>
</dbReference>
<keyword evidence="3 9" id="KW-0813">Transport</keyword>
<comment type="similarity">
    <text evidence="2">Belongs to the binding-protein-dependent transport system permease family. HisMQ subfamily.</text>
</comment>
<dbReference type="InterPro" id="IPR010065">
    <property type="entry name" value="AA_ABC_transptr_permease_3TM"/>
</dbReference>
<comment type="subcellular location">
    <subcellularLocation>
        <location evidence="1">Cell inner membrane</location>
        <topology evidence="1">Multi-pass membrane protein</topology>
    </subcellularLocation>
    <subcellularLocation>
        <location evidence="9">Cell membrane</location>
        <topology evidence="9">Multi-pass membrane protein</topology>
    </subcellularLocation>
</comment>
<sequence>MGHFMEKQIVAPKQKLSLSDPKVRAWLFQIITVVAVIALGWFIFDNTQTNLQHRGITSGFGFLENSAGFGIAQHLIDYSEADSYARVFVIGLLNTLLVSVIGIVLATLLGFVIGVARLSPNWMISKLATVYVEVFRNIPPLLQILFWYTAVFLTLPGPRQAHGYLDMFFVSSRGLNMPRALPAEGAWAFLISLVVAVIAIIMMVRWANKRFEATGQPFHKFWVGLALLLVIPGLSVLIFGSPVHWELPQLKGFNFTGGWVLIPELISLTLALTIYTAAFIAEIVRSGIKSVSHGQTEAARSLGLRPGPTLRKVIIPQALRVIIPPLTSQFLNLAKNSSLAAAIGYPEMVSLFAGTVLNQTGQAIEVIAITMSVYLAISISISLLMNWYNKRIALIER</sequence>
<evidence type="ECO:0000256" key="9">
    <source>
        <dbReference type="RuleBase" id="RU363032"/>
    </source>
</evidence>
<evidence type="ECO:0000256" key="4">
    <source>
        <dbReference type="ARBA" id="ARBA00022475"/>
    </source>
</evidence>
<feature type="transmembrane region" description="Helical" evidence="9">
    <location>
        <begin position="137"/>
        <end position="155"/>
    </location>
</feature>
<reference evidence="11 12" key="1">
    <citation type="submission" date="2015-09" db="EMBL/GenBank/DDBJ databases">
        <title>Genome announcement of multiple Pseudomonas syringae strains.</title>
        <authorList>
            <person name="Thakur S."/>
            <person name="Wang P.W."/>
            <person name="Gong Y."/>
            <person name="Weir B.S."/>
            <person name="Guttman D.S."/>
        </authorList>
    </citation>
    <scope>NUCLEOTIDE SEQUENCE [LARGE SCALE GENOMIC DNA]</scope>
    <source>
        <strain evidence="11 12">ICMP17001</strain>
    </source>
</reference>
<dbReference type="InterPro" id="IPR043429">
    <property type="entry name" value="ArtM/GltK/GlnP/TcyL/YhdX-like"/>
</dbReference>
<dbReference type="InterPro" id="IPR000515">
    <property type="entry name" value="MetI-like"/>
</dbReference>
<feature type="transmembrane region" description="Helical" evidence="9">
    <location>
        <begin position="259"/>
        <end position="281"/>
    </location>
</feature>
<keyword evidence="6" id="KW-0029">Amino-acid transport</keyword>
<evidence type="ECO:0000256" key="5">
    <source>
        <dbReference type="ARBA" id="ARBA00022692"/>
    </source>
</evidence>
<feature type="transmembrane region" description="Helical" evidence="9">
    <location>
        <begin position="186"/>
        <end position="207"/>
    </location>
</feature>
<feature type="transmembrane region" description="Helical" evidence="9">
    <location>
        <begin position="26"/>
        <end position="44"/>
    </location>
</feature>
<proteinExistence type="inferred from homology"/>
<dbReference type="GO" id="GO:0043190">
    <property type="term" value="C:ATP-binding cassette (ABC) transporter complex"/>
    <property type="evidence" value="ECO:0007669"/>
    <property type="project" value="InterPro"/>
</dbReference>
<feature type="transmembrane region" description="Helical" evidence="9">
    <location>
        <begin position="56"/>
        <end position="76"/>
    </location>
</feature>
<dbReference type="SUPFAM" id="SSF161098">
    <property type="entry name" value="MetI-like"/>
    <property type="match status" value="2"/>
</dbReference>
<evidence type="ECO:0000313" key="11">
    <source>
        <dbReference type="EMBL" id="KPX05869.1"/>
    </source>
</evidence>
<dbReference type="PATRIC" id="fig|317659.3.peg.2823"/>
<dbReference type="GO" id="GO:0006865">
    <property type="term" value="P:amino acid transport"/>
    <property type="evidence" value="ECO:0007669"/>
    <property type="project" value="UniProtKB-KW"/>
</dbReference>
<organism evidence="11 12">
    <name type="scientific">Pseudomonas syringae pv. coryli</name>
    <dbReference type="NCBI Taxonomy" id="317659"/>
    <lineage>
        <taxon>Bacteria</taxon>
        <taxon>Pseudomonadati</taxon>
        <taxon>Pseudomonadota</taxon>
        <taxon>Gammaproteobacteria</taxon>
        <taxon>Pseudomonadales</taxon>
        <taxon>Pseudomonadaceae</taxon>
        <taxon>Pseudomonas</taxon>
    </lineage>
</organism>
<dbReference type="InterPro" id="IPR035906">
    <property type="entry name" value="MetI-like_sf"/>
</dbReference>
<dbReference type="PANTHER" id="PTHR30614">
    <property type="entry name" value="MEMBRANE COMPONENT OF AMINO ACID ABC TRANSPORTER"/>
    <property type="match status" value="1"/>
</dbReference>
<evidence type="ECO:0000256" key="6">
    <source>
        <dbReference type="ARBA" id="ARBA00022970"/>
    </source>
</evidence>
<dbReference type="Proteomes" id="UP000051335">
    <property type="component" value="Unassembled WGS sequence"/>
</dbReference>
<accession>A0A0P9NIU3</accession>
<evidence type="ECO:0000313" key="12">
    <source>
        <dbReference type="Proteomes" id="UP000051335"/>
    </source>
</evidence>
<feature type="domain" description="ABC transmembrane type-1" evidence="10">
    <location>
        <begin position="92"/>
        <end position="385"/>
    </location>
</feature>
<dbReference type="GO" id="GO:0022857">
    <property type="term" value="F:transmembrane transporter activity"/>
    <property type="evidence" value="ECO:0007669"/>
    <property type="project" value="InterPro"/>
</dbReference>
<dbReference type="Gene3D" id="1.10.3720.10">
    <property type="entry name" value="MetI-like"/>
    <property type="match status" value="2"/>
</dbReference>
<feature type="transmembrane region" description="Helical" evidence="9">
    <location>
        <begin position="363"/>
        <end position="388"/>
    </location>
</feature>
<keyword evidence="12" id="KW-1185">Reference proteome</keyword>
<dbReference type="NCBIfam" id="TIGR01726">
    <property type="entry name" value="HEQRo_perm_3TM"/>
    <property type="match status" value="1"/>
</dbReference>